<dbReference type="GO" id="GO:0005655">
    <property type="term" value="C:nucleolar ribonuclease P complex"/>
    <property type="evidence" value="ECO:0007669"/>
    <property type="project" value="TreeGrafter"/>
</dbReference>
<keyword evidence="4" id="KW-1185">Reference proteome</keyword>
<dbReference type="PANTHER" id="PTHR13031">
    <property type="entry name" value="RIBONUCLEASE P SUBUNIT P30"/>
    <property type="match status" value="1"/>
</dbReference>
<dbReference type="GeneID" id="108666386"/>
<dbReference type="SUPFAM" id="SSF89550">
    <property type="entry name" value="PHP domain-like"/>
    <property type="match status" value="1"/>
</dbReference>
<proteinExistence type="inferred from homology"/>
<dbReference type="KEGG" id="hazt:108666386"/>
<dbReference type="GO" id="GO:0003723">
    <property type="term" value="F:RNA binding"/>
    <property type="evidence" value="ECO:0007669"/>
    <property type="project" value="TreeGrafter"/>
</dbReference>
<dbReference type="Gene3D" id="3.20.20.140">
    <property type="entry name" value="Metal-dependent hydrolases"/>
    <property type="match status" value="1"/>
</dbReference>
<dbReference type="OrthoDB" id="17948at2759"/>
<dbReference type="InterPro" id="IPR016195">
    <property type="entry name" value="Pol/histidinol_Pase-like"/>
</dbReference>
<evidence type="ECO:0000256" key="2">
    <source>
        <dbReference type="ARBA" id="ARBA00007331"/>
    </source>
</evidence>
<dbReference type="RefSeq" id="XP_018008739.1">
    <property type="nucleotide sequence ID" value="XM_018153250.2"/>
</dbReference>
<dbReference type="AlphaFoldDB" id="A0A8B7N639"/>
<dbReference type="Proteomes" id="UP000694843">
    <property type="component" value="Unplaced"/>
</dbReference>
<organism evidence="4 5">
    <name type="scientific">Hyalella azteca</name>
    <name type="common">Amphipod</name>
    <dbReference type="NCBI Taxonomy" id="294128"/>
    <lineage>
        <taxon>Eukaryota</taxon>
        <taxon>Metazoa</taxon>
        <taxon>Ecdysozoa</taxon>
        <taxon>Arthropoda</taxon>
        <taxon>Crustacea</taxon>
        <taxon>Multicrustacea</taxon>
        <taxon>Malacostraca</taxon>
        <taxon>Eumalacostraca</taxon>
        <taxon>Peracarida</taxon>
        <taxon>Amphipoda</taxon>
        <taxon>Senticaudata</taxon>
        <taxon>Talitrida</taxon>
        <taxon>Talitroidea</taxon>
        <taxon>Hyalellidae</taxon>
        <taxon>Hyalella</taxon>
    </lineage>
</organism>
<protein>
    <submittedName>
        <fullName evidence="5">Uncharacterized protein LOC108666386 isoform X1</fullName>
    </submittedName>
</protein>
<accession>A0A8B7N639</accession>
<comment type="subcellular location">
    <subcellularLocation>
        <location evidence="1">Nucleus</location>
    </subcellularLocation>
</comment>
<dbReference type="CTD" id="10556"/>
<sequence>MMLDTKRRKYFELNICSGSKNVKNAVLEAAILGYDVVAVNTVIGHSNEMAKKSKKKQMKNELVLTSPIKLQITSPDLQKHKLCSAPKIIYRLTITLWTEQDNIRELVAAAQSMYDIVALTPMTDAALIQCCQLGVSPDIISIDGYTEIGNDALKRLSTVPMNDTFVELLYYPCVGSSSSTARQSSIRLNQSVVRAVRGRHVFVSCGSSETACLRSPRDVLGFCSLMGLSEEQAHAALSRVCADLLFCAARRRRQTLTKQRSSYTTKAVISSDVVLPVAVIKRNIVEHAKRSIMSTNIKRPVKRQKNTNKA</sequence>
<evidence type="ECO:0000256" key="1">
    <source>
        <dbReference type="ARBA" id="ARBA00004123"/>
    </source>
</evidence>
<evidence type="ECO:0000313" key="4">
    <source>
        <dbReference type="Proteomes" id="UP000694843"/>
    </source>
</evidence>
<dbReference type="PANTHER" id="PTHR13031:SF0">
    <property type="entry name" value="RIBONUCLEASE P PROTEIN SUBUNIT P30"/>
    <property type="match status" value="1"/>
</dbReference>
<dbReference type="GO" id="GO:0008033">
    <property type="term" value="P:tRNA processing"/>
    <property type="evidence" value="ECO:0007669"/>
    <property type="project" value="UniProtKB-KW"/>
</dbReference>
<keyword evidence="3" id="KW-0819">tRNA processing</keyword>
<gene>
    <name evidence="5" type="primary">LOC108666386</name>
</gene>
<evidence type="ECO:0000256" key="3">
    <source>
        <dbReference type="ARBA" id="ARBA00022694"/>
    </source>
</evidence>
<dbReference type="Pfam" id="PF01876">
    <property type="entry name" value="RNase_P_p30"/>
    <property type="match status" value="1"/>
</dbReference>
<dbReference type="InterPro" id="IPR002738">
    <property type="entry name" value="RNase_P_p30"/>
</dbReference>
<name>A0A8B7N639_HYAAZ</name>
<reference evidence="5" key="1">
    <citation type="submission" date="2025-08" db="UniProtKB">
        <authorList>
            <consortium name="RefSeq"/>
        </authorList>
    </citation>
    <scope>IDENTIFICATION</scope>
    <source>
        <tissue evidence="5">Whole organism</tissue>
    </source>
</reference>
<evidence type="ECO:0000313" key="5">
    <source>
        <dbReference type="RefSeq" id="XP_018008739.1"/>
    </source>
</evidence>
<comment type="similarity">
    <text evidence="2">Belongs to the eukaryotic/archaeal RNase P protein component 3 family.</text>
</comment>